<comment type="caution">
    <text evidence="4">The sequence shown here is derived from an EMBL/GenBank/DDBJ whole genome shotgun (WGS) entry which is preliminary data.</text>
</comment>
<dbReference type="InterPro" id="IPR035979">
    <property type="entry name" value="RBD_domain_sf"/>
</dbReference>
<dbReference type="EMBL" id="JAHRIN010009266">
    <property type="protein sequence ID" value="MEQ2194454.1"/>
    <property type="molecule type" value="Genomic_DNA"/>
</dbReference>
<protein>
    <recommendedName>
        <fullName evidence="3">RRM domain-containing protein</fullName>
    </recommendedName>
</protein>
<dbReference type="Gene3D" id="3.30.70.330">
    <property type="match status" value="2"/>
</dbReference>
<sequence length="191" mass="21666">SDYESKIWMLMPAVKMFSCFINTDLNIAENGITIITNSRGKNSGEAYVQFSSQEEADKALQKDRELIGHRFLSNVRCVNALHPYEGTSLPGFWRRHREGIAKKTRTSNMTSNVAHGRTAAFLFLLLQFFSPLAVSKILVEFRPDGRPSGEADVYFSCHRDALDAMSRDRMNMGRNFISDQKVLIGFIGYLE</sequence>
<name>A0ABV0QF74_9TELE</name>
<keyword evidence="1" id="KW-0677">Repeat</keyword>
<evidence type="ECO:0000313" key="5">
    <source>
        <dbReference type="Proteomes" id="UP001434883"/>
    </source>
</evidence>
<evidence type="ECO:0000313" key="4">
    <source>
        <dbReference type="EMBL" id="MEQ2194454.1"/>
    </source>
</evidence>
<keyword evidence="2" id="KW-0694">RNA-binding</keyword>
<dbReference type="Proteomes" id="UP001434883">
    <property type="component" value="Unassembled WGS sequence"/>
</dbReference>
<dbReference type="InterPro" id="IPR012677">
    <property type="entry name" value="Nucleotide-bd_a/b_plait_sf"/>
</dbReference>
<dbReference type="InterPro" id="IPR050666">
    <property type="entry name" value="ESRP"/>
</dbReference>
<organism evidence="4 5">
    <name type="scientific">Xenoophorus captivus</name>
    <dbReference type="NCBI Taxonomy" id="1517983"/>
    <lineage>
        <taxon>Eukaryota</taxon>
        <taxon>Metazoa</taxon>
        <taxon>Chordata</taxon>
        <taxon>Craniata</taxon>
        <taxon>Vertebrata</taxon>
        <taxon>Euteleostomi</taxon>
        <taxon>Actinopterygii</taxon>
        <taxon>Neopterygii</taxon>
        <taxon>Teleostei</taxon>
        <taxon>Neoteleostei</taxon>
        <taxon>Acanthomorphata</taxon>
        <taxon>Ovalentaria</taxon>
        <taxon>Atherinomorphae</taxon>
        <taxon>Cyprinodontiformes</taxon>
        <taxon>Goodeidae</taxon>
        <taxon>Xenoophorus</taxon>
    </lineage>
</organism>
<dbReference type="Pfam" id="PF00076">
    <property type="entry name" value="RRM_1"/>
    <property type="match status" value="1"/>
</dbReference>
<dbReference type="PANTHER" id="PTHR13976">
    <property type="entry name" value="HETEROGENEOUS NUCLEAR RIBONUCLEOPROTEIN-RELATED"/>
    <property type="match status" value="1"/>
</dbReference>
<feature type="domain" description="RRM" evidence="3">
    <location>
        <begin position="31"/>
        <end position="71"/>
    </location>
</feature>
<evidence type="ECO:0000259" key="3">
    <source>
        <dbReference type="Pfam" id="PF00076"/>
    </source>
</evidence>
<dbReference type="SUPFAM" id="SSF54928">
    <property type="entry name" value="RNA-binding domain, RBD"/>
    <property type="match status" value="2"/>
</dbReference>
<dbReference type="InterPro" id="IPR000504">
    <property type="entry name" value="RRM_dom"/>
</dbReference>
<gene>
    <name evidence="4" type="ORF">XENOCAPTIV_029548</name>
</gene>
<keyword evidence="5" id="KW-1185">Reference proteome</keyword>
<proteinExistence type="predicted"/>
<reference evidence="4 5" key="1">
    <citation type="submission" date="2021-06" db="EMBL/GenBank/DDBJ databases">
        <authorList>
            <person name="Palmer J.M."/>
        </authorList>
    </citation>
    <scope>NUCLEOTIDE SEQUENCE [LARGE SCALE GENOMIC DNA]</scope>
    <source>
        <strain evidence="4 5">XC_2019</strain>
        <tissue evidence="4">Muscle</tissue>
    </source>
</reference>
<accession>A0ABV0QF74</accession>
<evidence type="ECO:0000256" key="1">
    <source>
        <dbReference type="ARBA" id="ARBA00022737"/>
    </source>
</evidence>
<feature type="non-terminal residue" evidence="4">
    <location>
        <position position="1"/>
    </location>
</feature>
<evidence type="ECO:0000256" key="2">
    <source>
        <dbReference type="ARBA" id="ARBA00022884"/>
    </source>
</evidence>